<protein>
    <submittedName>
        <fullName evidence="2">Uncharacterized protein</fullName>
    </submittedName>
</protein>
<keyword evidence="1" id="KW-1133">Transmembrane helix</keyword>
<evidence type="ECO:0000256" key="1">
    <source>
        <dbReference type="SAM" id="Phobius"/>
    </source>
</evidence>
<proteinExistence type="predicted"/>
<keyword evidence="1" id="KW-0812">Transmembrane</keyword>
<evidence type="ECO:0000313" key="2">
    <source>
        <dbReference type="EMBL" id="GAI72396.1"/>
    </source>
</evidence>
<keyword evidence="1" id="KW-0472">Membrane</keyword>
<organism evidence="2">
    <name type="scientific">marine sediment metagenome</name>
    <dbReference type="NCBI Taxonomy" id="412755"/>
    <lineage>
        <taxon>unclassified sequences</taxon>
        <taxon>metagenomes</taxon>
        <taxon>ecological metagenomes</taxon>
    </lineage>
</organism>
<accession>X1RZP1</accession>
<feature type="non-terminal residue" evidence="2">
    <location>
        <position position="1"/>
    </location>
</feature>
<dbReference type="AlphaFoldDB" id="X1RZP1"/>
<sequence>DNSGTEQQNSPSLPNQQTEWQYLLLTSYFFKPIIAISQGGGGWSDIATNIFILVGLDLILVGVVVFALRRTRQFAV</sequence>
<comment type="caution">
    <text evidence="2">The sequence shown here is derived from an EMBL/GenBank/DDBJ whole genome shotgun (WGS) entry which is preliminary data.</text>
</comment>
<name>X1RZP1_9ZZZZ</name>
<feature type="transmembrane region" description="Helical" evidence="1">
    <location>
        <begin position="46"/>
        <end position="68"/>
    </location>
</feature>
<dbReference type="EMBL" id="BARW01001174">
    <property type="protein sequence ID" value="GAI72396.1"/>
    <property type="molecule type" value="Genomic_DNA"/>
</dbReference>
<gene>
    <name evidence="2" type="ORF">S12H4_03980</name>
</gene>
<reference evidence="2" key="1">
    <citation type="journal article" date="2014" name="Front. Microbiol.">
        <title>High frequency of phylogenetically diverse reductive dehalogenase-homologous genes in deep subseafloor sedimentary metagenomes.</title>
        <authorList>
            <person name="Kawai M."/>
            <person name="Futagami T."/>
            <person name="Toyoda A."/>
            <person name="Takaki Y."/>
            <person name="Nishi S."/>
            <person name="Hori S."/>
            <person name="Arai W."/>
            <person name="Tsubouchi T."/>
            <person name="Morono Y."/>
            <person name="Uchiyama I."/>
            <person name="Ito T."/>
            <person name="Fujiyama A."/>
            <person name="Inagaki F."/>
            <person name="Takami H."/>
        </authorList>
    </citation>
    <scope>NUCLEOTIDE SEQUENCE</scope>
    <source>
        <strain evidence="2">Expedition CK06-06</strain>
    </source>
</reference>